<feature type="chain" id="PRO_5046315517" evidence="1">
    <location>
        <begin position="22"/>
        <end position="116"/>
    </location>
</feature>
<dbReference type="EMBL" id="JAXAFJ010000004">
    <property type="protein sequence ID" value="MDX6806019.1"/>
    <property type="molecule type" value="Genomic_DNA"/>
</dbReference>
<dbReference type="RefSeq" id="WP_319844149.1">
    <property type="nucleotide sequence ID" value="NZ_JAXAFJ010000004.1"/>
</dbReference>
<proteinExistence type="predicted"/>
<evidence type="ECO:0000256" key="1">
    <source>
        <dbReference type="SAM" id="SignalP"/>
    </source>
</evidence>
<reference evidence="2 3" key="1">
    <citation type="submission" date="2023-11" db="EMBL/GenBank/DDBJ databases">
        <authorList>
            <person name="Bao R."/>
        </authorList>
    </citation>
    <scope>NUCLEOTIDE SEQUENCE [LARGE SCALE GENOMIC DNA]</scope>
    <source>
        <strain evidence="2 3">PJ23</strain>
    </source>
</reference>
<keyword evidence="1" id="KW-0732">Signal</keyword>
<dbReference type="Gene3D" id="2.30.30.40">
    <property type="entry name" value="SH3 Domains"/>
    <property type="match status" value="1"/>
</dbReference>
<gene>
    <name evidence="2" type="ORF">SCD90_08080</name>
</gene>
<keyword evidence="3" id="KW-1185">Reference proteome</keyword>
<name>A0ABU4RPI7_9HYPH</name>
<dbReference type="Proteomes" id="UP001274321">
    <property type="component" value="Unassembled WGS sequence"/>
</dbReference>
<accession>A0ABU4RPI7</accession>
<comment type="caution">
    <text evidence="2">The sequence shown here is derived from an EMBL/GenBank/DDBJ whole genome shotgun (WGS) entry which is preliminary data.</text>
</comment>
<evidence type="ECO:0000313" key="3">
    <source>
        <dbReference type="Proteomes" id="UP001274321"/>
    </source>
</evidence>
<organism evidence="2 3">
    <name type="scientific">Terrihabitans rhizophilus</name>
    <dbReference type="NCBI Taxonomy" id="3092662"/>
    <lineage>
        <taxon>Bacteria</taxon>
        <taxon>Pseudomonadati</taxon>
        <taxon>Pseudomonadota</taxon>
        <taxon>Alphaproteobacteria</taxon>
        <taxon>Hyphomicrobiales</taxon>
        <taxon>Terrihabitans</taxon>
    </lineage>
</organism>
<feature type="signal peptide" evidence="1">
    <location>
        <begin position="1"/>
        <end position="21"/>
    </location>
</feature>
<protein>
    <submittedName>
        <fullName evidence="2">SH3 domain-containing protein</fullName>
    </submittedName>
</protein>
<evidence type="ECO:0000313" key="2">
    <source>
        <dbReference type="EMBL" id="MDX6806019.1"/>
    </source>
</evidence>
<sequence>MLKRAAILLAVLCSFVSPVHASALHGFTVIDVPAGDRLNVRAGPGTGHKVQAAYRNGALLSLTGKCTSLKLDDLAGMDAARKFRSIRAAWCEVWHDPKGDGKFVTGWAKGRFLYPH</sequence>